<dbReference type="EMBL" id="VUJX02000009">
    <property type="protein sequence ID" value="KAL0932423.1"/>
    <property type="molecule type" value="Genomic_DNA"/>
</dbReference>
<dbReference type="Proteomes" id="UP000805649">
    <property type="component" value="Unassembled WGS sequence"/>
</dbReference>
<reference evidence="1 2" key="1">
    <citation type="journal article" date="2020" name="Phytopathology">
        <title>Genome Sequence Resources of Colletotrichum truncatum, C. plurivorum, C. musicola, and C. sojae: Four Species Pathogenic to Soybean (Glycine max).</title>
        <authorList>
            <person name="Rogerio F."/>
            <person name="Boufleur T.R."/>
            <person name="Ciampi-Guillardi M."/>
            <person name="Sukno S.A."/>
            <person name="Thon M.R."/>
            <person name="Massola Junior N.S."/>
            <person name="Baroncelli R."/>
        </authorList>
    </citation>
    <scope>NUCLEOTIDE SEQUENCE [LARGE SCALE GENOMIC DNA]</scope>
    <source>
        <strain evidence="1 2">CMES1059</strain>
    </source>
</reference>
<organism evidence="1 2">
    <name type="scientific">Colletotrichum truncatum</name>
    <name type="common">Anthracnose fungus</name>
    <name type="synonym">Colletotrichum capsici</name>
    <dbReference type="NCBI Taxonomy" id="5467"/>
    <lineage>
        <taxon>Eukaryota</taxon>
        <taxon>Fungi</taxon>
        <taxon>Dikarya</taxon>
        <taxon>Ascomycota</taxon>
        <taxon>Pezizomycotina</taxon>
        <taxon>Sordariomycetes</taxon>
        <taxon>Hypocreomycetidae</taxon>
        <taxon>Glomerellales</taxon>
        <taxon>Glomerellaceae</taxon>
        <taxon>Colletotrichum</taxon>
        <taxon>Colletotrichum truncatum species complex</taxon>
    </lineage>
</organism>
<name>A0ACC3YKI9_COLTU</name>
<keyword evidence="2" id="KW-1185">Reference proteome</keyword>
<gene>
    <name evidence="1" type="ORF">CTRU02_213376</name>
</gene>
<protein>
    <submittedName>
        <fullName evidence="1">Uncharacterized protein</fullName>
    </submittedName>
</protein>
<comment type="caution">
    <text evidence="1">The sequence shown here is derived from an EMBL/GenBank/DDBJ whole genome shotgun (WGS) entry which is preliminary data.</text>
</comment>
<proteinExistence type="predicted"/>
<accession>A0ACC3YKI9</accession>
<sequence>MIYTENNHFYTQTPNGDVSQMSTTPSYRPTATVFPSGENAAAVTNPSIPGSVFTAASTCPEYVSEISIPFSVRHAKYLQSGDNANGHPSSVLTLFNSQLHILPPSCSQRYTARGQTDTITLPSLETPKSHAPRPVAVTTPSTSILLSVLPVLASDILTVPSRDNVTTSPLGKNFTCVGSAWFTIPATLFEGNIPLVPGAVGVVS</sequence>
<evidence type="ECO:0000313" key="1">
    <source>
        <dbReference type="EMBL" id="KAL0932423.1"/>
    </source>
</evidence>
<evidence type="ECO:0000313" key="2">
    <source>
        <dbReference type="Proteomes" id="UP000805649"/>
    </source>
</evidence>